<gene>
    <name evidence="2" type="ORF">SD77_4135</name>
</gene>
<keyword evidence="3" id="KW-1185">Reference proteome</keyword>
<organism evidence="2 3">
    <name type="scientific">Bacillus badius</name>
    <dbReference type="NCBI Taxonomy" id="1455"/>
    <lineage>
        <taxon>Bacteria</taxon>
        <taxon>Bacillati</taxon>
        <taxon>Bacillota</taxon>
        <taxon>Bacilli</taxon>
        <taxon>Bacillales</taxon>
        <taxon>Bacillaceae</taxon>
        <taxon>Pseudobacillus</taxon>
    </lineage>
</organism>
<evidence type="ECO:0000313" key="3">
    <source>
        <dbReference type="Proteomes" id="UP000031982"/>
    </source>
</evidence>
<dbReference type="Proteomes" id="UP000031982">
    <property type="component" value="Unassembled WGS sequence"/>
</dbReference>
<proteinExistence type="predicted"/>
<dbReference type="EMBL" id="JXLP01000009">
    <property type="protein sequence ID" value="KIL78455.1"/>
    <property type="molecule type" value="Genomic_DNA"/>
</dbReference>
<evidence type="ECO:0008006" key="4">
    <source>
        <dbReference type="Google" id="ProtNLM"/>
    </source>
</evidence>
<reference evidence="2 3" key="1">
    <citation type="submission" date="2015-01" db="EMBL/GenBank/DDBJ databases">
        <title>Genome Assembly of Bacillus badius MTCC 1458.</title>
        <authorList>
            <person name="Verma A."/>
            <person name="Khatri I."/>
            <person name="Mual P."/>
            <person name="Subramanian S."/>
            <person name="Krishnamurthi S."/>
        </authorList>
    </citation>
    <scope>NUCLEOTIDE SEQUENCE [LARGE SCALE GENOMIC DNA]</scope>
    <source>
        <strain evidence="2 3">MTCC 1458</strain>
    </source>
</reference>
<feature type="region of interest" description="Disordered" evidence="1">
    <location>
        <begin position="1"/>
        <end position="39"/>
    </location>
</feature>
<comment type="caution">
    <text evidence="2">The sequence shown here is derived from an EMBL/GenBank/DDBJ whole genome shotgun (WGS) entry which is preliminary data.</text>
</comment>
<accession>A0ABR5AUN9</accession>
<protein>
    <recommendedName>
        <fullName evidence="4">Ribose 5-phosphate isomerase B</fullName>
    </recommendedName>
</protein>
<sequence length="39" mass="4122">MYKSVKRPFSSEQANSLSPGKPVSDFSGERGFAMQAAGA</sequence>
<evidence type="ECO:0000313" key="2">
    <source>
        <dbReference type="EMBL" id="KIL78455.1"/>
    </source>
</evidence>
<evidence type="ECO:0000256" key="1">
    <source>
        <dbReference type="SAM" id="MobiDB-lite"/>
    </source>
</evidence>
<name>A0ABR5AUN9_BACBA</name>